<dbReference type="PRINTS" id="PR00038">
    <property type="entry name" value="HTHLUXR"/>
</dbReference>
<reference evidence="6 7" key="1">
    <citation type="submission" date="2020-08" db="EMBL/GenBank/DDBJ databases">
        <title>Sphingobacterium sp. DN00404 isolated from aquaculture water.</title>
        <authorList>
            <person name="Zhang M."/>
        </authorList>
    </citation>
    <scope>NUCLEOTIDE SEQUENCE [LARGE SCALE GENOMIC DNA]</scope>
    <source>
        <strain evidence="6 7">KCTC 32294</strain>
    </source>
</reference>
<dbReference type="InterPro" id="IPR011006">
    <property type="entry name" value="CheY-like_superfamily"/>
</dbReference>
<dbReference type="InterPro" id="IPR039420">
    <property type="entry name" value="WalR-like"/>
</dbReference>
<dbReference type="Pfam" id="PF00072">
    <property type="entry name" value="Response_reg"/>
    <property type="match status" value="1"/>
</dbReference>
<dbReference type="SMART" id="SM00421">
    <property type="entry name" value="HTH_LUXR"/>
    <property type="match status" value="1"/>
</dbReference>
<evidence type="ECO:0000256" key="1">
    <source>
        <dbReference type="ARBA" id="ARBA00022553"/>
    </source>
</evidence>
<dbReference type="PROSITE" id="PS50110">
    <property type="entry name" value="RESPONSE_REGULATORY"/>
    <property type="match status" value="1"/>
</dbReference>
<proteinExistence type="predicted"/>
<evidence type="ECO:0000259" key="4">
    <source>
        <dbReference type="PROSITE" id="PS50043"/>
    </source>
</evidence>
<keyword evidence="1 3" id="KW-0597">Phosphoprotein</keyword>
<feature type="domain" description="HTH luxR-type" evidence="4">
    <location>
        <begin position="136"/>
        <end position="201"/>
    </location>
</feature>
<evidence type="ECO:0000313" key="7">
    <source>
        <dbReference type="Proteomes" id="UP000606494"/>
    </source>
</evidence>
<evidence type="ECO:0000259" key="5">
    <source>
        <dbReference type="PROSITE" id="PS50110"/>
    </source>
</evidence>
<feature type="domain" description="Response regulatory" evidence="5">
    <location>
        <begin position="3"/>
        <end position="119"/>
    </location>
</feature>
<dbReference type="EMBL" id="JACNYK010000002">
    <property type="protein sequence ID" value="MBD1426130.1"/>
    <property type="molecule type" value="Genomic_DNA"/>
</dbReference>
<name>A0ABR7Y496_9SPHI</name>
<dbReference type="InterPro" id="IPR000792">
    <property type="entry name" value="Tscrpt_reg_LuxR_C"/>
</dbReference>
<dbReference type="Gene3D" id="3.40.50.2300">
    <property type="match status" value="1"/>
</dbReference>
<sequence>MISVIIIDDHPLVLNGFEFILKNTSTIVLRGSFSSTKDAFEFLTTEAVDVILMDINMPEMNGIDATEIIKKKYPDTRVIAISNLNEGSIAVRMLKAGALGYLLKNVSTDELIEGIEAVMRGEQVLSKEMRFILTNKQDDIPTVSQRERQVLALMAQGHTTAKIGEQMFISPLTVESHRRNLLQKFGVTNSASLIHKATEMKFI</sequence>
<gene>
    <name evidence="6" type="ORF">H8B17_11105</name>
</gene>
<comment type="caution">
    <text evidence="6">The sequence shown here is derived from an EMBL/GenBank/DDBJ whole genome shotgun (WGS) entry which is preliminary data.</text>
</comment>
<dbReference type="CDD" id="cd06170">
    <property type="entry name" value="LuxR_C_like"/>
    <property type="match status" value="1"/>
</dbReference>
<dbReference type="SUPFAM" id="SSF52172">
    <property type="entry name" value="CheY-like"/>
    <property type="match status" value="1"/>
</dbReference>
<keyword evidence="2" id="KW-0238">DNA-binding</keyword>
<evidence type="ECO:0000256" key="2">
    <source>
        <dbReference type="ARBA" id="ARBA00023125"/>
    </source>
</evidence>
<dbReference type="CDD" id="cd17535">
    <property type="entry name" value="REC_NarL-like"/>
    <property type="match status" value="1"/>
</dbReference>
<dbReference type="PANTHER" id="PTHR43214:SF43">
    <property type="entry name" value="TWO-COMPONENT RESPONSE REGULATOR"/>
    <property type="match status" value="1"/>
</dbReference>
<dbReference type="Proteomes" id="UP000606494">
    <property type="component" value="Unassembled WGS sequence"/>
</dbReference>
<dbReference type="InterPro" id="IPR001789">
    <property type="entry name" value="Sig_transdc_resp-reg_receiver"/>
</dbReference>
<dbReference type="PROSITE" id="PS00622">
    <property type="entry name" value="HTH_LUXR_1"/>
    <property type="match status" value="1"/>
</dbReference>
<dbReference type="RefSeq" id="WP_190309226.1">
    <property type="nucleotide sequence ID" value="NZ_JACNYK010000002.1"/>
</dbReference>
<dbReference type="PROSITE" id="PS50043">
    <property type="entry name" value="HTH_LUXR_2"/>
    <property type="match status" value="1"/>
</dbReference>
<protein>
    <submittedName>
        <fullName evidence="6">Response regulator transcription factor</fullName>
    </submittedName>
</protein>
<dbReference type="Pfam" id="PF00196">
    <property type="entry name" value="GerE"/>
    <property type="match status" value="1"/>
</dbReference>
<dbReference type="InterPro" id="IPR058245">
    <property type="entry name" value="NreC/VraR/RcsB-like_REC"/>
</dbReference>
<feature type="modified residue" description="4-aspartylphosphate" evidence="3">
    <location>
        <position position="54"/>
    </location>
</feature>
<organism evidence="6 7">
    <name type="scientific">Sphingobacterium arenae</name>
    <dbReference type="NCBI Taxonomy" id="1280598"/>
    <lineage>
        <taxon>Bacteria</taxon>
        <taxon>Pseudomonadati</taxon>
        <taxon>Bacteroidota</taxon>
        <taxon>Sphingobacteriia</taxon>
        <taxon>Sphingobacteriales</taxon>
        <taxon>Sphingobacteriaceae</taxon>
        <taxon>Sphingobacterium</taxon>
    </lineage>
</organism>
<dbReference type="SMART" id="SM00448">
    <property type="entry name" value="REC"/>
    <property type="match status" value="1"/>
</dbReference>
<keyword evidence="7" id="KW-1185">Reference proteome</keyword>
<evidence type="ECO:0000313" key="6">
    <source>
        <dbReference type="EMBL" id="MBD1426130.1"/>
    </source>
</evidence>
<accession>A0ABR7Y496</accession>
<dbReference type="InterPro" id="IPR016032">
    <property type="entry name" value="Sig_transdc_resp-reg_C-effctor"/>
</dbReference>
<dbReference type="PANTHER" id="PTHR43214">
    <property type="entry name" value="TWO-COMPONENT RESPONSE REGULATOR"/>
    <property type="match status" value="1"/>
</dbReference>
<evidence type="ECO:0000256" key="3">
    <source>
        <dbReference type="PROSITE-ProRule" id="PRU00169"/>
    </source>
</evidence>
<dbReference type="SUPFAM" id="SSF46894">
    <property type="entry name" value="C-terminal effector domain of the bipartite response regulators"/>
    <property type="match status" value="1"/>
</dbReference>